<dbReference type="EMBL" id="CP012159">
    <property type="protein sequence ID" value="AKT35946.1"/>
    <property type="molecule type" value="Genomic_DNA"/>
</dbReference>
<evidence type="ECO:0000313" key="7">
    <source>
        <dbReference type="EMBL" id="AKT35946.1"/>
    </source>
</evidence>
<evidence type="ECO:0000259" key="6">
    <source>
        <dbReference type="Pfam" id="PF00155"/>
    </source>
</evidence>
<sequence>MSTRVVTPEFGTLDATDVGLSGLARGVIGSEILRIAAEIRALKARGVEVCNLTVGDFDPAHFPIPTELLEGTKRALADGHTNYPPSDGVLPLREALVRHYEQELGLRYPLDAVLVAGGARPLLYATYRALLDPGDVAVYPVPSWNNNHYAYLAGATPLPLPVQASTNFFPTAASLQPHLATARTVLLNSPLNPTGTVIDPGELGRIAALIVEENRRRAQVGARPVFLIFDQVYWSLTFGDAAHATPVSLVPEVAPYTILLDAISKSLCATGMRVGWGFMPPALRRRMADILGHVGAWAPKAEQMATAALLGRPDAVRAFQVPMKARVRERLDALFDGFMAMKRDGAPVDAIAPQGAIYLSVRFDLVGATVGERRPRSNEEIRQLLLEGAGLAVVPFQAFGSTEDTGWFRLSVGAVSLEEIAAMMPRLRVLLATASRAGDGRVG</sequence>
<dbReference type="SUPFAM" id="SSF53383">
    <property type="entry name" value="PLP-dependent transferases"/>
    <property type="match status" value="1"/>
</dbReference>
<evidence type="ECO:0000256" key="3">
    <source>
        <dbReference type="ARBA" id="ARBA00022576"/>
    </source>
</evidence>
<dbReference type="Gene3D" id="3.40.640.10">
    <property type="entry name" value="Type I PLP-dependent aspartate aminotransferase-like (Major domain)"/>
    <property type="match status" value="1"/>
</dbReference>
<evidence type="ECO:0000256" key="1">
    <source>
        <dbReference type="ARBA" id="ARBA00001933"/>
    </source>
</evidence>
<gene>
    <name evidence="7" type="ORF">CMC5_000580</name>
</gene>
<dbReference type="GO" id="GO:0008483">
    <property type="term" value="F:transaminase activity"/>
    <property type="evidence" value="ECO:0007669"/>
    <property type="project" value="UniProtKB-KW"/>
</dbReference>
<organism evidence="7 8">
    <name type="scientific">Chondromyces crocatus</name>
    <dbReference type="NCBI Taxonomy" id="52"/>
    <lineage>
        <taxon>Bacteria</taxon>
        <taxon>Pseudomonadati</taxon>
        <taxon>Myxococcota</taxon>
        <taxon>Polyangia</taxon>
        <taxon>Polyangiales</taxon>
        <taxon>Polyangiaceae</taxon>
        <taxon>Chondromyces</taxon>
    </lineage>
</organism>
<evidence type="ECO:0000256" key="4">
    <source>
        <dbReference type="ARBA" id="ARBA00022679"/>
    </source>
</evidence>
<dbReference type="InterPro" id="IPR050596">
    <property type="entry name" value="AspAT/PAT-like"/>
</dbReference>
<dbReference type="Proteomes" id="UP000067626">
    <property type="component" value="Chromosome"/>
</dbReference>
<dbReference type="GO" id="GO:0006520">
    <property type="term" value="P:amino acid metabolic process"/>
    <property type="evidence" value="ECO:0007669"/>
    <property type="project" value="InterPro"/>
</dbReference>
<dbReference type="EC" id="2.6.1.-" evidence="7"/>
<feature type="domain" description="Aminotransferase class I/classII large" evidence="6">
    <location>
        <begin position="48"/>
        <end position="422"/>
    </location>
</feature>
<dbReference type="Gene3D" id="3.90.1150.10">
    <property type="entry name" value="Aspartate Aminotransferase, domain 1"/>
    <property type="match status" value="1"/>
</dbReference>
<dbReference type="PATRIC" id="fig|52.7.peg.61"/>
<evidence type="ECO:0000256" key="5">
    <source>
        <dbReference type="ARBA" id="ARBA00022898"/>
    </source>
</evidence>
<keyword evidence="5" id="KW-0663">Pyridoxal phosphate</keyword>
<dbReference type="GO" id="GO:0030170">
    <property type="term" value="F:pyridoxal phosphate binding"/>
    <property type="evidence" value="ECO:0007669"/>
    <property type="project" value="InterPro"/>
</dbReference>
<keyword evidence="3 7" id="KW-0032">Aminotransferase</keyword>
<comment type="similarity">
    <text evidence="2">Belongs to the class-I pyridoxal-phosphate-dependent aminotransferase family.</text>
</comment>
<reference evidence="7 8" key="1">
    <citation type="submission" date="2015-07" db="EMBL/GenBank/DDBJ databases">
        <title>Genome analysis of myxobacterium Chondromyces crocatus Cm c5 reveals a high potential for natural compound synthesis and the genetic basis for the loss of fruiting body formation.</title>
        <authorList>
            <person name="Zaburannyi N."/>
            <person name="Bunk B."/>
            <person name="Maier J."/>
            <person name="Overmann J."/>
            <person name="Mueller R."/>
        </authorList>
    </citation>
    <scope>NUCLEOTIDE SEQUENCE [LARGE SCALE GENOMIC DNA]</scope>
    <source>
        <strain evidence="7 8">Cm c5</strain>
    </source>
</reference>
<dbReference type="CDD" id="cd00609">
    <property type="entry name" value="AAT_like"/>
    <property type="match status" value="1"/>
</dbReference>
<proteinExistence type="inferred from homology"/>
<dbReference type="InterPro" id="IPR015422">
    <property type="entry name" value="PyrdxlP-dep_Trfase_small"/>
</dbReference>
<dbReference type="InterPro" id="IPR015424">
    <property type="entry name" value="PyrdxlP-dep_Trfase"/>
</dbReference>
<dbReference type="PANTHER" id="PTHR46383:SF1">
    <property type="entry name" value="ASPARTATE AMINOTRANSFERASE"/>
    <property type="match status" value="1"/>
</dbReference>
<protein>
    <submittedName>
        <fullName evidence="7">Aminotransferase</fullName>
        <ecNumber evidence="7">2.6.1.-</ecNumber>
    </submittedName>
</protein>
<comment type="cofactor">
    <cofactor evidence="1">
        <name>pyridoxal 5'-phosphate</name>
        <dbReference type="ChEBI" id="CHEBI:597326"/>
    </cofactor>
</comment>
<keyword evidence="8" id="KW-1185">Reference proteome</keyword>
<dbReference type="OrthoDB" id="9813612at2"/>
<dbReference type="KEGG" id="ccro:CMC5_000580"/>
<dbReference type="RefSeq" id="WP_050428532.1">
    <property type="nucleotide sequence ID" value="NZ_CP012159.1"/>
</dbReference>
<evidence type="ECO:0000256" key="2">
    <source>
        <dbReference type="ARBA" id="ARBA00007441"/>
    </source>
</evidence>
<evidence type="ECO:0000313" key="8">
    <source>
        <dbReference type="Proteomes" id="UP000067626"/>
    </source>
</evidence>
<accession>A0A0K1E4Y8</accession>
<dbReference type="PANTHER" id="PTHR46383">
    <property type="entry name" value="ASPARTATE AMINOTRANSFERASE"/>
    <property type="match status" value="1"/>
</dbReference>
<dbReference type="InterPro" id="IPR015421">
    <property type="entry name" value="PyrdxlP-dep_Trfase_major"/>
</dbReference>
<name>A0A0K1E4Y8_CHOCO</name>
<dbReference type="Pfam" id="PF00155">
    <property type="entry name" value="Aminotran_1_2"/>
    <property type="match status" value="1"/>
</dbReference>
<dbReference type="AlphaFoldDB" id="A0A0K1E4Y8"/>
<dbReference type="STRING" id="52.CMC5_000580"/>
<dbReference type="InterPro" id="IPR004839">
    <property type="entry name" value="Aminotransferase_I/II_large"/>
</dbReference>
<keyword evidence="4 7" id="KW-0808">Transferase</keyword>